<dbReference type="PANTHER" id="PTHR44591:SF3">
    <property type="entry name" value="RESPONSE REGULATORY DOMAIN-CONTAINING PROTEIN"/>
    <property type="match status" value="1"/>
</dbReference>
<proteinExistence type="predicted"/>
<evidence type="ECO:0000256" key="2">
    <source>
        <dbReference type="PROSITE-ProRule" id="PRU00169"/>
    </source>
</evidence>
<dbReference type="GO" id="GO:0000160">
    <property type="term" value="P:phosphorelay signal transduction system"/>
    <property type="evidence" value="ECO:0007669"/>
    <property type="project" value="InterPro"/>
</dbReference>
<feature type="domain" description="Response regulatory" evidence="3">
    <location>
        <begin position="4"/>
        <end position="120"/>
    </location>
</feature>
<evidence type="ECO:0000313" key="5">
    <source>
        <dbReference type="Proteomes" id="UP000182124"/>
    </source>
</evidence>
<dbReference type="EMBL" id="FMTY01000002">
    <property type="protein sequence ID" value="SCX07582.1"/>
    <property type="molecule type" value="Genomic_DNA"/>
</dbReference>
<dbReference type="Pfam" id="PF00072">
    <property type="entry name" value="Response_reg"/>
    <property type="match status" value="1"/>
</dbReference>
<protein>
    <submittedName>
        <fullName evidence="4">Response regulator receiver domain-containing protein</fullName>
    </submittedName>
</protein>
<dbReference type="CDD" id="cd17574">
    <property type="entry name" value="REC_OmpR"/>
    <property type="match status" value="1"/>
</dbReference>
<keyword evidence="1 2" id="KW-0597">Phosphoprotein</keyword>
<organism evidence="4 5">
    <name type="scientific">Flavobacterium saliperosum</name>
    <dbReference type="NCBI Taxonomy" id="329186"/>
    <lineage>
        <taxon>Bacteria</taxon>
        <taxon>Pseudomonadati</taxon>
        <taxon>Bacteroidota</taxon>
        <taxon>Flavobacteriia</taxon>
        <taxon>Flavobacteriales</taxon>
        <taxon>Flavobacteriaceae</taxon>
        <taxon>Flavobacterium</taxon>
    </lineage>
</organism>
<dbReference type="Proteomes" id="UP000182124">
    <property type="component" value="Unassembled WGS sequence"/>
</dbReference>
<dbReference type="InterPro" id="IPR001789">
    <property type="entry name" value="Sig_transdc_resp-reg_receiver"/>
</dbReference>
<dbReference type="SMART" id="SM00448">
    <property type="entry name" value="REC"/>
    <property type="match status" value="1"/>
</dbReference>
<dbReference type="Gene3D" id="3.40.50.2300">
    <property type="match status" value="1"/>
</dbReference>
<sequence length="122" mass="13901">MSKKILIVDDEPNIVMSLEYTFKKNNFEVFIARDGQEALDILKVQLPDIIILDIMMPLVDGYATLDQIKKDERLQHCKVVFLSAKNKESDIEKGLSLGADAYMLKPFSVKKLVEQVNELLSN</sequence>
<evidence type="ECO:0000313" key="4">
    <source>
        <dbReference type="EMBL" id="SCX07582.1"/>
    </source>
</evidence>
<dbReference type="PANTHER" id="PTHR44591">
    <property type="entry name" value="STRESS RESPONSE REGULATOR PROTEIN 1"/>
    <property type="match status" value="1"/>
</dbReference>
<dbReference type="eggNOG" id="COG0745">
    <property type="taxonomic scope" value="Bacteria"/>
</dbReference>
<evidence type="ECO:0000256" key="1">
    <source>
        <dbReference type="ARBA" id="ARBA00022553"/>
    </source>
</evidence>
<accession>A0A1G4VL17</accession>
<dbReference type="STRING" id="329186.SAMN02927925_01192"/>
<reference evidence="4 5" key="1">
    <citation type="submission" date="2016-10" db="EMBL/GenBank/DDBJ databases">
        <authorList>
            <person name="de Groot N.N."/>
        </authorList>
    </citation>
    <scope>NUCLEOTIDE SEQUENCE [LARGE SCALE GENOMIC DNA]</scope>
    <source>
        <strain evidence="4 5">CGMCC 1.3801</strain>
    </source>
</reference>
<dbReference type="InterPro" id="IPR050595">
    <property type="entry name" value="Bact_response_regulator"/>
</dbReference>
<evidence type="ECO:0000259" key="3">
    <source>
        <dbReference type="PROSITE" id="PS50110"/>
    </source>
</evidence>
<dbReference type="InterPro" id="IPR011006">
    <property type="entry name" value="CheY-like_superfamily"/>
</dbReference>
<dbReference type="SUPFAM" id="SSF52172">
    <property type="entry name" value="CheY-like"/>
    <property type="match status" value="1"/>
</dbReference>
<gene>
    <name evidence="4" type="ORF">SAMN02927925_01192</name>
</gene>
<name>A0A1G4VL17_9FLAO</name>
<dbReference type="PROSITE" id="PS50110">
    <property type="entry name" value="RESPONSE_REGULATORY"/>
    <property type="match status" value="1"/>
</dbReference>
<feature type="modified residue" description="4-aspartylphosphate" evidence="2">
    <location>
        <position position="53"/>
    </location>
</feature>
<dbReference type="AlphaFoldDB" id="A0A1G4VL17"/>
<dbReference type="RefSeq" id="WP_035654601.1">
    <property type="nucleotide sequence ID" value="NZ_CBCSBQ010000009.1"/>
</dbReference>